<name>A0A9P1G7W8_9DINO</name>
<evidence type="ECO:0000256" key="5">
    <source>
        <dbReference type="PIRSR" id="PIRSR601344-1"/>
    </source>
</evidence>
<keyword evidence="5" id="KW-0157">Chromophore</keyword>
<feature type="binding site" evidence="5">
    <location>
        <position position="135"/>
    </location>
    <ligand>
        <name>chlorophyll a</name>
        <dbReference type="ChEBI" id="CHEBI:58416"/>
        <label>1</label>
    </ligand>
</feature>
<evidence type="ECO:0000256" key="2">
    <source>
        <dbReference type="ARBA" id="ARBA00022528"/>
    </source>
</evidence>
<feature type="region of interest" description="Disordered" evidence="6">
    <location>
        <begin position="748"/>
        <end position="769"/>
    </location>
</feature>
<keyword evidence="5" id="KW-0148">Chlorophyll</keyword>
<dbReference type="PROSITE" id="PS51257">
    <property type="entry name" value="PROKAR_LIPOPROTEIN"/>
    <property type="match status" value="1"/>
</dbReference>
<feature type="binding site" description="axial binding residue" evidence="5">
    <location>
        <position position="137"/>
    </location>
    <ligand>
        <name>chlorophyll b</name>
        <dbReference type="ChEBI" id="CHEBI:61721"/>
        <label>1</label>
    </ligand>
    <ligandPart>
        <name>Mg</name>
        <dbReference type="ChEBI" id="CHEBI:25107"/>
    </ligandPart>
</feature>
<reference evidence="9 10" key="2">
    <citation type="submission" date="2024-05" db="EMBL/GenBank/DDBJ databases">
        <authorList>
            <person name="Chen Y."/>
            <person name="Shah S."/>
            <person name="Dougan E. K."/>
            <person name="Thang M."/>
            <person name="Chan C."/>
        </authorList>
    </citation>
    <scope>NUCLEOTIDE SEQUENCE [LARGE SCALE GENOMIC DNA]</scope>
</reference>
<dbReference type="GO" id="GO:0009765">
    <property type="term" value="P:photosynthesis, light harvesting"/>
    <property type="evidence" value="ECO:0007669"/>
    <property type="project" value="InterPro"/>
</dbReference>
<dbReference type="InterPro" id="IPR022796">
    <property type="entry name" value="Chloroa_b-bind"/>
</dbReference>
<comment type="caution">
    <text evidence="8">The sequence shown here is derived from an EMBL/GenBank/DDBJ whole genome shotgun (WGS) entry which is preliminary data.</text>
</comment>
<reference evidence="8" key="1">
    <citation type="submission" date="2022-10" db="EMBL/GenBank/DDBJ databases">
        <authorList>
            <person name="Chen Y."/>
            <person name="Dougan E. K."/>
            <person name="Chan C."/>
            <person name="Rhodes N."/>
            <person name="Thang M."/>
        </authorList>
    </citation>
    <scope>NUCLEOTIDE SEQUENCE</scope>
</reference>
<dbReference type="Pfam" id="PF00504">
    <property type="entry name" value="Chloroa_b-bind"/>
    <property type="match status" value="6"/>
</dbReference>
<evidence type="ECO:0000313" key="8">
    <source>
        <dbReference type="EMBL" id="CAI4000522.1"/>
    </source>
</evidence>
<feature type="signal peptide" evidence="7">
    <location>
        <begin position="1"/>
        <end position="24"/>
    </location>
</feature>
<evidence type="ECO:0000256" key="1">
    <source>
        <dbReference type="ARBA" id="ARBA00004229"/>
    </source>
</evidence>
<keyword evidence="3" id="KW-0602">Photosynthesis</keyword>
<evidence type="ECO:0000313" key="10">
    <source>
        <dbReference type="Proteomes" id="UP001152797"/>
    </source>
</evidence>
<dbReference type="PANTHER" id="PTHR21649">
    <property type="entry name" value="CHLOROPHYLL A/B BINDING PROTEIN"/>
    <property type="match status" value="1"/>
</dbReference>
<feature type="binding site" evidence="5">
    <location>
        <position position="256"/>
    </location>
    <ligand>
        <name>chlorophyll a</name>
        <dbReference type="ChEBI" id="CHEBI:58416"/>
        <label>1</label>
    </ligand>
</feature>
<dbReference type="OrthoDB" id="432473at2759"/>
<dbReference type="InterPro" id="IPR001344">
    <property type="entry name" value="Chloro_AB-bd_pln"/>
</dbReference>
<keyword evidence="4" id="KW-0934">Plastid</keyword>
<dbReference type="Proteomes" id="UP001152797">
    <property type="component" value="Unassembled WGS sequence"/>
</dbReference>
<feature type="binding site" description="axial binding residue" evidence="5">
    <location>
        <position position="227"/>
    </location>
    <ligand>
        <name>chlorophyll b</name>
        <dbReference type="ChEBI" id="CHEBI:61721"/>
        <label>1</label>
    </ligand>
    <ligandPart>
        <name>Mg</name>
        <dbReference type="ChEBI" id="CHEBI:25107"/>
    </ligandPart>
</feature>
<keyword evidence="7" id="KW-0732">Signal</keyword>
<evidence type="ECO:0000256" key="6">
    <source>
        <dbReference type="SAM" id="MobiDB-lite"/>
    </source>
</evidence>
<accession>A0A9P1G7W8</accession>
<dbReference type="EMBL" id="CAMXCT010002794">
    <property type="protein sequence ID" value="CAI4000522.1"/>
    <property type="molecule type" value="Genomic_DNA"/>
</dbReference>
<feature type="binding site" description="axial binding residue" evidence="5">
    <location>
        <position position="196"/>
    </location>
    <ligand>
        <name>chlorophyll b</name>
        <dbReference type="ChEBI" id="CHEBI:61721"/>
        <label>1</label>
    </ligand>
    <ligandPart>
        <name>Mg</name>
        <dbReference type="ChEBI" id="CHEBI:25107"/>
    </ligandPart>
</feature>
<keyword evidence="2" id="KW-0150">Chloroplast</keyword>
<dbReference type="EMBL" id="CAMXCT020002794">
    <property type="protein sequence ID" value="CAL1153897.1"/>
    <property type="molecule type" value="Genomic_DNA"/>
</dbReference>
<gene>
    <name evidence="8" type="ORF">C1SCF055_LOCUS26634</name>
</gene>
<evidence type="ECO:0000313" key="9">
    <source>
        <dbReference type="EMBL" id="CAL4787834.1"/>
    </source>
</evidence>
<protein>
    <submittedName>
        <fullName evidence="9">Light-harvesting complex I LH38 proteins [Cleaved into: LH38 protein 1 LH38 protein 2 LH38 protein 3]</fullName>
    </submittedName>
</protein>
<feature type="binding site" evidence="5">
    <location>
        <position position="259"/>
    </location>
    <ligand>
        <name>chlorophyll a</name>
        <dbReference type="ChEBI" id="CHEBI:58416"/>
        <label>1</label>
    </ligand>
</feature>
<feature type="chain" id="PRO_5043272580" evidence="7">
    <location>
        <begin position="25"/>
        <end position="1428"/>
    </location>
</feature>
<evidence type="ECO:0000256" key="7">
    <source>
        <dbReference type="SAM" id="SignalP"/>
    </source>
</evidence>
<dbReference type="GO" id="GO:0016020">
    <property type="term" value="C:membrane"/>
    <property type="evidence" value="ECO:0007669"/>
    <property type="project" value="InterPro"/>
</dbReference>
<dbReference type="Gene3D" id="1.10.3460.10">
    <property type="entry name" value="Chlorophyll a/b binding protein domain"/>
    <property type="match status" value="6"/>
</dbReference>
<comment type="subcellular location">
    <subcellularLocation>
        <location evidence="1">Plastid</location>
        <location evidence="1">Chloroplast</location>
    </subcellularLocation>
</comment>
<dbReference type="GO" id="GO:0009507">
    <property type="term" value="C:chloroplast"/>
    <property type="evidence" value="ECO:0007669"/>
    <property type="project" value="UniProtKB-SubCell"/>
</dbReference>
<proteinExistence type="predicted"/>
<dbReference type="EMBL" id="CAMXCT030002794">
    <property type="protein sequence ID" value="CAL4787834.1"/>
    <property type="molecule type" value="Genomic_DNA"/>
</dbReference>
<dbReference type="GO" id="GO:0016168">
    <property type="term" value="F:chlorophyll binding"/>
    <property type="evidence" value="ECO:0007669"/>
    <property type="project" value="UniProtKB-KW"/>
</dbReference>
<feature type="binding site" evidence="5">
    <location>
        <position position="255"/>
    </location>
    <ligand>
        <name>chlorophyll a</name>
        <dbReference type="ChEBI" id="CHEBI:58416"/>
        <label>1</label>
    </ligand>
</feature>
<sequence>MMTPSRPSTMALAVAAAAATGCSLQAFLSPPSVAPAAGATLRGSAATAAGQVTGQVPVLSAAAASAAVAGVMMARKASAKKGSKVVRLAEEKPFAGGLIGGESAFAGQDFNFDPLGLAVKCEKYLPWFREAELKHGRIAMLAFVGLVVPEFVRIPGPEQCYGAKTVVDAHNACAGDPYFPFVLDATDFYGKEGHQVGPLFQVFAFCGLVEMLTTFAKTSNVSNKPGLTLENAGDYRLGVNFLPKDEAKIKEMKLKELKNGRLAMLAFGGAITQATLTGNSFPWLYAQEEKSGFGARTAAMLGGTRASKVQRRAEKGYKMSAAVPFLPMSPALEGIPGEEEGFDPMGFSLAIDIRWLREAELKHGRVAMLATVGWIATDLGLRVPGDAFQISTIEAHDAMVKFGSMPQILVWLGYLELFGFLAIINMQEGKTDRKPGDFGLRGFYPADAKGQYDMQVKELRNGRLAMLAFSGIATVGVLTQEKWPFFDAVVNAVPAERKASSASSFCGSMVSRSRGSTMARQAATSKSMPFLPKPQNLGGLVGGEAEFDPLGFSDTFDVKWLREAELKHGRVCMLATIGFAAEQYVQFPGCPETPDALQAIYTAPVNLTGLLLFAAGYIESTSYNGKLTMLDMFEGEGAKRAPGDLNFGKRFLPGDKAKADDLATKELNNGRLAMLAFSGMVHHNLVVKGPLFPLFPEGWEGPQGSWDLDSTAGALSSTSMAIGAMGAAVLGSSALQAFLAPSAPSAPSAPVLRGSGSQQTSGPAGRQGGHAMTVGLATAAVALARRRTVVRAEEKPFAGGLIGGESAFSGQDFNFDPLGLAVKCEKYLPWFREAELKHGRIAMLAFVGLVVPEFVRIPGPEQCYGAKTVVEAHNACAGDPYFPFVLDATDFYNKEGHQVGPLFQVFAFCGLVEMLTTFAKTSNVSNKPGLTLENAGDYRLGVNFLPKDEAKIKEMKLKELKNGRLAMLAFGGAITQATLTGNGFPWLYAQKDEERSVSSRSSFCNAGAVPGRGRVARRAEKGYKMSAAVPFLPMSPALEGIPGEEEGFDPMGFSLAIDIRWLREAELKHGRVAMLATVGWITTDLGLRVPGDAFQVSTIEAHDAMVKFGSMPQILVWLGYLELFGFLAIINMQEGKTDRKPGDFGLRGFYPADAKGQYDMQVKELRNGRLAMLAFSGIATVGVLTQEKWPFFDAVVNAVPRDAQQATSSRFCGAADRGAARHATARRASSSRSMPFLPKPQNLGGLVGGEAEFDPLGFSDTFDVKWLRESELKHGRVCMLATIGFVAEQYVQFPGFPAAEDALQAIYVAPVNMTALLLVAAGYIESSSYGGKLTMLDMFEGEGAKRAPGDLNFGKRFLPSNKADADVLATKELNDGRLAMLAFSGMVHHNLVVKGPLFPLFPEGWEGPQGSWDLDSTAGALNSGRLGL</sequence>
<feature type="binding site" evidence="5">
    <location>
        <position position="273"/>
    </location>
    <ligand>
        <name>chlorophyll a</name>
        <dbReference type="ChEBI" id="CHEBI:58416"/>
        <label>1</label>
    </ligand>
</feature>
<evidence type="ECO:0000256" key="4">
    <source>
        <dbReference type="ARBA" id="ARBA00022640"/>
    </source>
</evidence>
<keyword evidence="10" id="KW-1185">Reference proteome</keyword>
<feature type="binding site" evidence="5">
    <location>
        <position position="261"/>
    </location>
    <ligand>
        <name>chlorophyll a</name>
        <dbReference type="ChEBI" id="CHEBI:58416"/>
        <label>1</label>
    </ligand>
</feature>
<feature type="binding site" evidence="5">
    <location>
        <position position="132"/>
    </location>
    <ligand>
        <name>chlorophyll a</name>
        <dbReference type="ChEBI" id="CHEBI:58416"/>
        <label>1</label>
    </ligand>
</feature>
<evidence type="ECO:0000256" key="3">
    <source>
        <dbReference type="ARBA" id="ARBA00022531"/>
    </source>
</evidence>
<dbReference type="SUPFAM" id="SSF103511">
    <property type="entry name" value="Chlorophyll a-b binding protein"/>
    <property type="match status" value="6"/>
</dbReference>
<organism evidence="8">
    <name type="scientific">Cladocopium goreaui</name>
    <dbReference type="NCBI Taxonomy" id="2562237"/>
    <lineage>
        <taxon>Eukaryota</taxon>
        <taxon>Sar</taxon>
        <taxon>Alveolata</taxon>
        <taxon>Dinophyceae</taxon>
        <taxon>Suessiales</taxon>
        <taxon>Symbiodiniaceae</taxon>
        <taxon>Cladocopium</taxon>
    </lineage>
</organism>